<reference evidence="2 3" key="1">
    <citation type="journal article" date="2018" name="Evol. Lett.">
        <title>Horizontal gene cluster transfer increased hallucinogenic mushroom diversity.</title>
        <authorList>
            <person name="Reynolds H.T."/>
            <person name="Vijayakumar V."/>
            <person name="Gluck-Thaler E."/>
            <person name="Korotkin H.B."/>
            <person name="Matheny P.B."/>
            <person name="Slot J.C."/>
        </authorList>
    </citation>
    <scope>NUCLEOTIDE SEQUENCE [LARGE SCALE GENOMIC DNA]</scope>
    <source>
        <strain evidence="2 3">2631</strain>
    </source>
</reference>
<dbReference type="STRING" id="93625.A0A409WUE5"/>
<accession>A0A409WUE5</accession>
<evidence type="ECO:0000313" key="2">
    <source>
        <dbReference type="EMBL" id="PPQ82153.1"/>
    </source>
</evidence>
<proteinExistence type="predicted"/>
<dbReference type="EMBL" id="NHYD01003174">
    <property type="protein sequence ID" value="PPQ82153.1"/>
    <property type="molecule type" value="Genomic_DNA"/>
</dbReference>
<feature type="region of interest" description="Disordered" evidence="1">
    <location>
        <begin position="117"/>
        <end position="140"/>
    </location>
</feature>
<sequence length="208" mass="22694">MKPLTLRTAPTHPYRTLPAHTPPPFPPFFPPFFPLSAQPSPTHAAPLEPCIPTSLTLCRPVRPVLLSLIITLIPPLQYALEHNSTLRPVNEAVGMCGNCVVPVTLVVYFWGGEERRREARRREGGGKGTEDGQGGSEKPGEPRMVLLAILVHMLLTPPIVPATKSDWYAMFETLLPAVSATDPSKSVLDSFRISTGQIILNVLPPRLG</sequence>
<protein>
    <submittedName>
        <fullName evidence="2">Uncharacterized protein</fullName>
    </submittedName>
</protein>
<comment type="caution">
    <text evidence="2">The sequence shown here is derived from an EMBL/GenBank/DDBJ whole genome shotgun (WGS) entry which is preliminary data.</text>
</comment>
<evidence type="ECO:0000313" key="3">
    <source>
        <dbReference type="Proteomes" id="UP000283269"/>
    </source>
</evidence>
<evidence type="ECO:0000256" key="1">
    <source>
        <dbReference type="SAM" id="MobiDB-lite"/>
    </source>
</evidence>
<dbReference type="AlphaFoldDB" id="A0A409WUE5"/>
<organism evidence="2 3">
    <name type="scientific">Psilocybe cyanescens</name>
    <dbReference type="NCBI Taxonomy" id="93625"/>
    <lineage>
        <taxon>Eukaryota</taxon>
        <taxon>Fungi</taxon>
        <taxon>Dikarya</taxon>
        <taxon>Basidiomycota</taxon>
        <taxon>Agaricomycotina</taxon>
        <taxon>Agaricomycetes</taxon>
        <taxon>Agaricomycetidae</taxon>
        <taxon>Agaricales</taxon>
        <taxon>Agaricineae</taxon>
        <taxon>Strophariaceae</taxon>
        <taxon>Psilocybe</taxon>
    </lineage>
</organism>
<dbReference type="InParanoid" id="A0A409WUE5"/>
<gene>
    <name evidence="2" type="ORF">CVT25_015143</name>
</gene>
<feature type="compositionally biased region" description="Basic and acidic residues" evidence="1">
    <location>
        <begin position="117"/>
        <end position="130"/>
    </location>
</feature>
<keyword evidence="3" id="KW-1185">Reference proteome</keyword>
<name>A0A409WUE5_PSICY</name>
<dbReference type="Proteomes" id="UP000283269">
    <property type="component" value="Unassembled WGS sequence"/>
</dbReference>